<keyword evidence="2" id="KW-0812">Transmembrane</keyword>
<dbReference type="NCBIfam" id="TIGR04391">
    <property type="entry name" value="CcmD_alt_fam"/>
    <property type="match status" value="1"/>
</dbReference>
<keyword evidence="2" id="KW-1133">Transmembrane helix</keyword>
<dbReference type="Proteomes" id="UP000075635">
    <property type="component" value="Unassembled WGS sequence"/>
</dbReference>
<feature type="region of interest" description="Disordered" evidence="1">
    <location>
        <begin position="15"/>
        <end position="38"/>
    </location>
</feature>
<gene>
    <name evidence="3" type="ORF">BE17_14935</name>
</gene>
<evidence type="ECO:0000256" key="1">
    <source>
        <dbReference type="SAM" id="MobiDB-lite"/>
    </source>
</evidence>
<accession>A0A150RH51</accession>
<evidence type="ECO:0000313" key="4">
    <source>
        <dbReference type="Proteomes" id="UP000075635"/>
    </source>
</evidence>
<sequence>MNSLHSLFAHAALQQPTGTTASDDRSQAFRPVQGGNDMQSGEKLLVEAYAAIWLIVFALVFLSWRRQKQIDRRIDALEAALQRARAGSGQGTS</sequence>
<keyword evidence="2" id="KW-0472">Membrane</keyword>
<evidence type="ECO:0000256" key="2">
    <source>
        <dbReference type="SAM" id="Phobius"/>
    </source>
</evidence>
<organism evidence="3 4">
    <name type="scientific">Sorangium cellulosum</name>
    <name type="common">Polyangium cellulosum</name>
    <dbReference type="NCBI Taxonomy" id="56"/>
    <lineage>
        <taxon>Bacteria</taxon>
        <taxon>Pseudomonadati</taxon>
        <taxon>Myxococcota</taxon>
        <taxon>Polyangia</taxon>
        <taxon>Polyangiales</taxon>
        <taxon>Polyangiaceae</taxon>
        <taxon>Sorangium</taxon>
    </lineage>
</organism>
<name>A0A150RH51_SORCE</name>
<protein>
    <submittedName>
        <fullName evidence="3">CcmD family protein</fullName>
    </submittedName>
</protein>
<dbReference type="InterPro" id="IPR030888">
    <property type="entry name" value="Put_ccm"/>
</dbReference>
<comment type="caution">
    <text evidence="3">The sequence shown here is derived from an EMBL/GenBank/DDBJ whole genome shotgun (WGS) entry which is preliminary data.</text>
</comment>
<feature type="transmembrane region" description="Helical" evidence="2">
    <location>
        <begin position="45"/>
        <end position="64"/>
    </location>
</feature>
<dbReference type="AlphaFoldDB" id="A0A150RH51"/>
<proteinExistence type="predicted"/>
<reference evidence="3 4" key="1">
    <citation type="submission" date="2014-02" db="EMBL/GenBank/DDBJ databases">
        <title>The small core and large imbalanced accessory genome model reveals a collaborative survival strategy of Sorangium cellulosum strains in nature.</title>
        <authorList>
            <person name="Han K."/>
            <person name="Peng R."/>
            <person name="Blom J."/>
            <person name="Li Y.-Z."/>
        </authorList>
    </citation>
    <scope>NUCLEOTIDE SEQUENCE [LARGE SCALE GENOMIC DNA]</scope>
    <source>
        <strain evidence="3 4">So0011-07</strain>
    </source>
</reference>
<evidence type="ECO:0000313" key="3">
    <source>
        <dbReference type="EMBL" id="KYF79587.1"/>
    </source>
</evidence>
<dbReference type="EMBL" id="JEMB01002629">
    <property type="protein sequence ID" value="KYF79587.1"/>
    <property type="molecule type" value="Genomic_DNA"/>
</dbReference>